<feature type="non-terminal residue" evidence="1">
    <location>
        <position position="121"/>
    </location>
</feature>
<evidence type="ECO:0000313" key="1">
    <source>
        <dbReference type="EMBL" id="SUZ87789.1"/>
    </source>
</evidence>
<sequence>MRIDLNCDMGESFGAYTIGNDEAVMRSITSANIACGFHAGDPSVIRKTIRLALASNVAIGAHPGFPDLVGYGRREMKATPAQVEDFVIYQVSAVAGVAVAEGTQLQHVKPHGALYNLAARD</sequence>
<dbReference type="GO" id="GO:0005975">
    <property type="term" value="P:carbohydrate metabolic process"/>
    <property type="evidence" value="ECO:0007669"/>
    <property type="project" value="InterPro"/>
</dbReference>
<organism evidence="1">
    <name type="scientific">marine metagenome</name>
    <dbReference type="NCBI Taxonomy" id="408172"/>
    <lineage>
        <taxon>unclassified sequences</taxon>
        <taxon>metagenomes</taxon>
        <taxon>ecological metagenomes</taxon>
    </lineage>
</organism>
<gene>
    <name evidence="1" type="ORF">METZ01_LOCUS40643</name>
</gene>
<dbReference type="PANTHER" id="PTHR30292">
    <property type="entry name" value="UNCHARACTERIZED PROTEIN YBGL-RELATED"/>
    <property type="match status" value="1"/>
</dbReference>
<dbReference type="PANTHER" id="PTHR30292:SF0">
    <property type="entry name" value="5-OXOPROLINASE SUBUNIT A"/>
    <property type="match status" value="1"/>
</dbReference>
<evidence type="ECO:0008006" key="2">
    <source>
        <dbReference type="Google" id="ProtNLM"/>
    </source>
</evidence>
<proteinExistence type="predicted"/>
<name>A0A381RAC6_9ZZZZ</name>
<dbReference type="Pfam" id="PF03746">
    <property type="entry name" value="LamB_YcsF"/>
    <property type="match status" value="1"/>
</dbReference>
<dbReference type="Gene3D" id="3.20.20.370">
    <property type="entry name" value="Glycoside hydrolase/deacetylase"/>
    <property type="match status" value="1"/>
</dbReference>
<dbReference type="EMBL" id="UINC01001739">
    <property type="protein sequence ID" value="SUZ87789.1"/>
    <property type="molecule type" value="Genomic_DNA"/>
</dbReference>
<protein>
    <recommendedName>
        <fullName evidence="2">LamB/YcsF family protein</fullName>
    </recommendedName>
</protein>
<dbReference type="AlphaFoldDB" id="A0A381RAC6"/>
<reference evidence="1" key="1">
    <citation type="submission" date="2018-05" db="EMBL/GenBank/DDBJ databases">
        <authorList>
            <person name="Lanie J.A."/>
            <person name="Ng W.-L."/>
            <person name="Kazmierczak K.M."/>
            <person name="Andrzejewski T.M."/>
            <person name="Davidsen T.M."/>
            <person name="Wayne K.J."/>
            <person name="Tettelin H."/>
            <person name="Glass J.I."/>
            <person name="Rusch D."/>
            <person name="Podicherti R."/>
            <person name="Tsui H.-C.T."/>
            <person name="Winkler M.E."/>
        </authorList>
    </citation>
    <scope>NUCLEOTIDE SEQUENCE</scope>
</reference>
<dbReference type="InterPro" id="IPR011330">
    <property type="entry name" value="Glyco_hydro/deAcase_b/a-brl"/>
</dbReference>
<dbReference type="InterPro" id="IPR005501">
    <property type="entry name" value="LamB/YcsF/PxpA-like"/>
</dbReference>
<dbReference type="SUPFAM" id="SSF88713">
    <property type="entry name" value="Glycoside hydrolase/deacetylase"/>
    <property type="match status" value="1"/>
</dbReference>
<accession>A0A381RAC6</accession>